<dbReference type="Gene3D" id="2.130.10.10">
    <property type="entry name" value="YVTN repeat-like/Quinoprotein amine dehydrogenase"/>
    <property type="match status" value="2"/>
</dbReference>
<dbReference type="SUPFAM" id="SSF50978">
    <property type="entry name" value="WD40 repeat-like"/>
    <property type="match status" value="1"/>
</dbReference>
<dbReference type="Proteomes" id="UP000664859">
    <property type="component" value="Unassembled WGS sequence"/>
</dbReference>
<evidence type="ECO:0000256" key="3">
    <source>
        <dbReference type="SAM" id="MobiDB-lite"/>
    </source>
</evidence>
<feature type="repeat" description="WD" evidence="2">
    <location>
        <begin position="670"/>
        <end position="711"/>
    </location>
</feature>
<dbReference type="PANTHER" id="PTHR44324">
    <property type="entry name" value="WD40 REPEAT DOMAIN 95"/>
    <property type="match status" value="1"/>
</dbReference>
<dbReference type="PROSITE" id="PS50082">
    <property type="entry name" value="WD_REPEATS_2"/>
    <property type="match status" value="1"/>
</dbReference>
<dbReference type="PROSITE" id="PS50294">
    <property type="entry name" value="WD_REPEATS_REGION"/>
    <property type="match status" value="1"/>
</dbReference>
<name>A0A835YJK6_9STRA</name>
<keyword evidence="2" id="KW-0853">WD repeat</keyword>
<proteinExistence type="predicted"/>
<keyword evidence="5" id="KW-1185">Reference proteome</keyword>
<reference evidence="4" key="1">
    <citation type="submission" date="2021-02" db="EMBL/GenBank/DDBJ databases">
        <title>First Annotated Genome of the Yellow-green Alga Tribonema minus.</title>
        <authorList>
            <person name="Mahan K.M."/>
        </authorList>
    </citation>
    <scope>NUCLEOTIDE SEQUENCE</scope>
    <source>
        <strain evidence="4">UTEX B ZZ1240</strain>
    </source>
</reference>
<feature type="compositionally biased region" description="Basic and acidic residues" evidence="3">
    <location>
        <begin position="761"/>
        <end position="776"/>
    </location>
</feature>
<gene>
    <name evidence="4" type="ORF">JKP88DRAFT_283951</name>
</gene>
<protein>
    <submittedName>
        <fullName evidence="4">Uncharacterized protein</fullName>
    </submittedName>
</protein>
<feature type="compositionally biased region" description="Low complexity" evidence="3">
    <location>
        <begin position="749"/>
        <end position="760"/>
    </location>
</feature>
<dbReference type="SMART" id="SM00320">
    <property type="entry name" value="WD40"/>
    <property type="match status" value="3"/>
</dbReference>
<feature type="region of interest" description="Disordered" evidence="3">
    <location>
        <begin position="916"/>
        <end position="984"/>
    </location>
</feature>
<organism evidence="4 5">
    <name type="scientific">Tribonema minus</name>
    <dbReference type="NCBI Taxonomy" id="303371"/>
    <lineage>
        <taxon>Eukaryota</taxon>
        <taxon>Sar</taxon>
        <taxon>Stramenopiles</taxon>
        <taxon>Ochrophyta</taxon>
        <taxon>PX clade</taxon>
        <taxon>Xanthophyceae</taxon>
        <taxon>Tribonematales</taxon>
        <taxon>Tribonemataceae</taxon>
        <taxon>Tribonema</taxon>
    </lineage>
</organism>
<evidence type="ECO:0000256" key="1">
    <source>
        <dbReference type="ARBA" id="ARBA00022737"/>
    </source>
</evidence>
<dbReference type="AlphaFoldDB" id="A0A835YJK6"/>
<dbReference type="InterPro" id="IPR051242">
    <property type="entry name" value="WD-EF-hand_domain"/>
</dbReference>
<feature type="region of interest" description="Disordered" evidence="3">
    <location>
        <begin position="842"/>
        <end position="899"/>
    </location>
</feature>
<dbReference type="OrthoDB" id="96964at2759"/>
<feature type="region of interest" description="Disordered" evidence="3">
    <location>
        <begin position="190"/>
        <end position="251"/>
    </location>
</feature>
<accession>A0A835YJK6</accession>
<dbReference type="InterPro" id="IPR015943">
    <property type="entry name" value="WD40/YVTN_repeat-like_dom_sf"/>
</dbReference>
<feature type="region of interest" description="Disordered" evidence="3">
    <location>
        <begin position="1016"/>
        <end position="1050"/>
    </location>
</feature>
<dbReference type="InterPro" id="IPR036322">
    <property type="entry name" value="WD40_repeat_dom_sf"/>
</dbReference>
<dbReference type="InterPro" id="IPR001680">
    <property type="entry name" value="WD40_rpt"/>
</dbReference>
<sequence length="1067" mass="109123">MTLLGARVTLWDARSGRAPASFSAHGMLQTAGQVTLWDARSGRATASFSAQQLCGQDSAGGDITALRVAQGGHKLIVGDDRGRISVCDSSTGALIKRLDPHQGPVTWLGVASTRLDNCVFSAGVDGYLRVLDEADARGFKPGSDAQNRAGHSVLLRQIGFATAQPAPRAAEWSAEDSTLDCSSSWASHTTTVPLEQRGGGSRAGTGSSRQGARSSRAGARGGGGFSETSRSRPRSSGAPGGSLDGDGTAASQQQWVGAVEIMAAASDAHLNLMATAMHAEDQSSNARLNLMATAMHAEDQSSAASSATYSMAAAAAAAVQVHVWDYEMCTLIGACALPPCCCHSSLDVTGHGARRRYIRNLKRGSPAIARHRVGSVGSTIAISIRINIILFSSSSNAQHSSTPHVSTAAAVLNTAVAAPPLVTALAFVPPRPLLAGATAAGFTALWLMPACTCVAVLAPPHSALQRALPPAAAAAAAAHAVEHHHHQQPQWRALTAIAVGALPRRAAATAAAVTFVTTVGSPRGGEAAAALAAAAAAVAAAGGVDGGNDGGCDDGGGPSSARVTRAFSYSNDVGDDAPDGGGGGGNSSSAGLLVFGGTEGGHVWCHVLGEETLARLGAACVATRRRPNHNPYRAVRESARFDAVQASNRAAVRRQAAATPPAIVPAWRAWSAHGDAVTSLSWLAGGGAVVSAGRDGLARVWSVDGQRCLGVLDVDGTLSGDPDWAVAPPSGGDGGGGSARAAARRHGRGSVVSVSSAAAAAKDDTDEAPRKSVVERAARSRTLSTLSAAFGGARMARHLSQLRPKCGAGASKATLADGVTAPQPQWEDMTRNIDSFRDSMEDRAKSRAAAVSPAKMVRSRAPAQGKRWRSKAHWERSAGPSSDHSLERAQLKHAHSKSATALSALAARRHLFWRPPLLRPKDAPPSPPTAAGRPLQEWRSVCSPSHGDSAEADEGGGPVGEIWESSGGGRGPFEGNPGRVPLKSAVTSPKKAVLAVSRGGRLAAGDVVVEAGPDGKYDLSGLKGRAQADEEQPSPKRAGRSRHLGGTDITGTGQIATIRRLIHMGML</sequence>
<feature type="compositionally biased region" description="Low complexity" evidence="3">
    <location>
        <begin position="204"/>
        <end position="218"/>
    </location>
</feature>
<evidence type="ECO:0000313" key="5">
    <source>
        <dbReference type="Proteomes" id="UP000664859"/>
    </source>
</evidence>
<evidence type="ECO:0000313" key="4">
    <source>
        <dbReference type="EMBL" id="KAG5175042.1"/>
    </source>
</evidence>
<evidence type="ECO:0000256" key="2">
    <source>
        <dbReference type="PROSITE-ProRule" id="PRU00221"/>
    </source>
</evidence>
<keyword evidence="1" id="KW-0677">Repeat</keyword>
<dbReference type="EMBL" id="JAFCMP010000555">
    <property type="protein sequence ID" value="KAG5175042.1"/>
    <property type="molecule type" value="Genomic_DNA"/>
</dbReference>
<feature type="region of interest" description="Disordered" evidence="3">
    <location>
        <begin position="720"/>
        <end position="776"/>
    </location>
</feature>
<comment type="caution">
    <text evidence="4">The sequence shown here is derived from an EMBL/GenBank/DDBJ whole genome shotgun (WGS) entry which is preliminary data.</text>
</comment>
<dbReference type="PANTHER" id="PTHR44324:SF4">
    <property type="entry name" value="WD40 REPEAT DOMAIN 95"/>
    <property type="match status" value="1"/>
</dbReference>